<dbReference type="AlphaFoldDB" id="A0A3D8RH97"/>
<name>A0A3D8RH97_9HELO</name>
<protein>
    <submittedName>
        <fullName evidence="2">Uncharacterized protein</fullName>
    </submittedName>
</protein>
<dbReference type="STRING" id="1849047.A0A3D8RH97"/>
<feature type="compositionally biased region" description="Polar residues" evidence="1">
    <location>
        <begin position="443"/>
        <end position="460"/>
    </location>
</feature>
<feature type="compositionally biased region" description="Basic and acidic residues" evidence="1">
    <location>
        <begin position="485"/>
        <end position="497"/>
    </location>
</feature>
<sequence length="639" mass="71662">MRRWASSEDMSFARRAPNRSPLGSPIWGDFPLLKVGNRSPKLSKSGLDTSAISRPRAASKLSECTTISDPQDATQSTATTSLTEPAYQAPPIEQDVDMVVYTGPEDRAETFAQLIHMTNPEVAGSHHLTSIPSEVRRQIYGYLFPLESRRICLSPRSTQDVFPNGYFANPWVVLQEVMGGLGSSRALRQDLMTYFWSHFSFHVTINHFNGPYFCPLSEIWLKRYLFQVQHLTVEVDLTKFDCSNFLAAPVSQFRTQKIRNSMAKLVAGLISRQGSCEIAELNLMCRRYKGIRPSDHEKSPGHQSDDVPYCPEEYMSVCDDFEMLEGLVKKCRMSGFSRTYTDRMLQTLFRGKMVATERPQTLAWPVIPSPTISLTSTSSGQTWGFLAPIAEDDCDFQQRARVRTLSSSYCSSEMNKRPPSISNPRTPHLLSPDRISSYRPRQISKTDLPNDTQSRTQQTHDIAKFKTPSKSNSASGNADFGLQPRNDESLPDTEREAYTFSPVARRCRSVDIIKTPESQGRDKTVKITPRQAAATKSSPKTPNTMNRLNEQDPAYLASLEAMRSSVVPRQASFITQEAVILLNATNVNSFEGPRLHNSTQTAHAEANVAGGLFGLYQAPIGRERYFNKFVDKLRGTSET</sequence>
<dbReference type="Proteomes" id="UP000256645">
    <property type="component" value="Unassembled WGS sequence"/>
</dbReference>
<feature type="compositionally biased region" description="Polar residues" evidence="1">
    <location>
        <begin position="62"/>
        <end position="83"/>
    </location>
</feature>
<dbReference type="OrthoDB" id="4776573at2759"/>
<feature type="region of interest" description="Disordered" evidence="1">
    <location>
        <begin position="407"/>
        <end position="501"/>
    </location>
</feature>
<organism evidence="2 3">
    <name type="scientific">Coleophoma cylindrospora</name>
    <dbReference type="NCBI Taxonomy" id="1849047"/>
    <lineage>
        <taxon>Eukaryota</taxon>
        <taxon>Fungi</taxon>
        <taxon>Dikarya</taxon>
        <taxon>Ascomycota</taxon>
        <taxon>Pezizomycotina</taxon>
        <taxon>Leotiomycetes</taxon>
        <taxon>Helotiales</taxon>
        <taxon>Dermateaceae</taxon>
        <taxon>Coleophoma</taxon>
    </lineage>
</organism>
<feature type="compositionally biased region" description="Polar residues" evidence="1">
    <location>
        <begin position="40"/>
        <end position="52"/>
    </location>
</feature>
<evidence type="ECO:0000313" key="2">
    <source>
        <dbReference type="EMBL" id="RDW73326.1"/>
    </source>
</evidence>
<gene>
    <name evidence="2" type="ORF">BP6252_07233</name>
</gene>
<feature type="region of interest" description="Disordered" evidence="1">
    <location>
        <begin position="38"/>
        <end position="85"/>
    </location>
</feature>
<feature type="compositionally biased region" description="Polar residues" evidence="1">
    <location>
        <begin position="534"/>
        <end position="546"/>
    </location>
</feature>
<comment type="caution">
    <text evidence="2">The sequence shown here is derived from an EMBL/GenBank/DDBJ whole genome shotgun (WGS) entry which is preliminary data.</text>
</comment>
<evidence type="ECO:0000313" key="3">
    <source>
        <dbReference type="Proteomes" id="UP000256645"/>
    </source>
</evidence>
<feature type="region of interest" description="Disordered" evidence="1">
    <location>
        <begin position="514"/>
        <end position="546"/>
    </location>
</feature>
<evidence type="ECO:0000256" key="1">
    <source>
        <dbReference type="SAM" id="MobiDB-lite"/>
    </source>
</evidence>
<proteinExistence type="predicted"/>
<reference evidence="2 3" key="1">
    <citation type="journal article" date="2018" name="IMA Fungus">
        <title>IMA Genome-F 9: Draft genome sequence of Annulohypoxylon stygium, Aspergillus mulundensis, Berkeleyomyces basicola (syn. Thielaviopsis basicola), Ceratocystis smalleyi, two Cercospora beticola strains, Coleophoma cylindrospora, Fusarium fracticaudum, Phialophora cf. hyalina, and Morchella septimelata.</title>
        <authorList>
            <person name="Wingfield B.D."/>
            <person name="Bills G.F."/>
            <person name="Dong Y."/>
            <person name="Huang W."/>
            <person name="Nel W.J."/>
            <person name="Swalarsk-Parry B.S."/>
            <person name="Vaghefi N."/>
            <person name="Wilken P.M."/>
            <person name="An Z."/>
            <person name="de Beer Z.W."/>
            <person name="De Vos L."/>
            <person name="Chen L."/>
            <person name="Duong T.A."/>
            <person name="Gao Y."/>
            <person name="Hammerbacher A."/>
            <person name="Kikkert J.R."/>
            <person name="Li Y."/>
            <person name="Li H."/>
            <person name="Li K."/>
            <person name="Li Q."/>
            <person name="Liu X."/>
            <person name="Ma X."/>
            <person name="Naidoo K."/>
            <person name="Pethybridge S.J."/>
            <person name="Sun J."/>
            <person name="Steenkamp E.T."/>
            <person name="van der Nest M.A."/>
            <person name="van Wyk S."/>
            <person name="Wingfield M.J."/>
            <person name="Xiong C."/>
            <person name="Yue Q."/>
            <person name="Zhang X."/>
        </authorList>
    </citation>
    <scope>NUCLEOTIDE SEQUENCE [LARGE SCALE GENOMIC DNA]</scope>
    <source>
        <strain evidence="2 3">BP6252</strain>
    </source>
</reference>
<keyword evidence="3" id="KW-1185">Reference proteome</keyword>
<dbReference type="EMBL" id="PDLM01000007">
    <property type="protein sequence ID" value="RDW73326.1"/>
    <property type="molecule type" value="Genomic_DNA"/>
</dbReference>
<feature type="region of interest" description="Disordered" evidence="1">
    <location>
        <begin position="1"/>
        <end position="20"/>
    </location>
</feature>
<accession>A0A3D8RH97</accession>